<comment type="caution">
    <text evidence="1">The sequence shown here is derived from an EMBL/GenBank/DDBJ whole genome shotgun (WGS) entry which is preliminary data.</text>
</comment>
<proteinExistence type="predicted"/>
<evidence type="ECO:0008006" key="3">
    <source>
        <dbReference type="Google" id="ProtNLM"/>
    </source>
</evidence>
<organism evidence="1 2">
    <name type="scientific">candidate division WWE3 bacterium GW2011_GWC2_44_9</name>
    <dbReference type="NCBI Taxonomy" id="1619125"/>
    <lineage>
        <taxon>Bacteria</taxon>
        <taxon>Katanobacteria</taxon>
    </lineage>
</organism>
<name>A0A0G1KNB7_UNCKA</name>
<evidence type="ECO:0000313" key="2">
    <source>
        <dbReference type="Proteomes" id="UP000034504"/>
    </source>
</evidence>
<dbReference type="AlphaFoldDB" id="A0A0G1KNB7"/>
<protein>
    <recommendedName>
        <fullName evidence="3">Type IV pilus assembly protein PilM</fullName>
    </recommendedName>
</protein>
<dbReference type="Gene3D" id="3.30.420.40">
    <property type="match status" value="2"/>
</dbReference>
<sequence length="346" mass="38617">MLSTLRSILGLATKDEFNQYYGCVFDSSSVSVVFFSAGAPVNWFSERLAQGIVANGRIIDQDQFSQVLRICINKCGRTVKNIVFGVDGANCYCSFISVRQKRNPEKQVTHKDLMTVYAEAARNSIDSAVEQVYAATGNPDIELECAFTETTMIKLDEIVCPSPEGKLGAVLEISTFSTFCEPAYLEALADAANNAGLVFKTVVPVDFAVAKHLDKKMTDAHNSVIISIRRDYTNLSVVFGGSLIQRKTLPLGSGAFERELEFWVQSLELLFKEFLGIKTFSPNVYICGSDLERTDFWEMLEWYEWEKQIPFRSKPVFTKLDAAFFDFPLELKGNLLVAGVLGICKE</sequence>
<accession>A0A0G1KNB7</accession>
<reference evidence="1 2" key="1">
    <citation type="journal article" date="2015" name="Nature">
        <title>rRNA introns, odd ribosomes, and small enigmatic genomes across a large radiation of phyla.</title>
        <authorList>
            <person name="Brown C.T."/>
            <person name="Hug L.A."/>
            <person name="Thomas B.C."/>
            <person name="Sharon I."/>
            <person name="Castelle C.J."/>
            <person name="Singh A."/>
            <person name="Wilkins M.J."/>
            <person name="Williams K.H."/>
            <person name="Banfield J.F."/>
        </authorList>
    </citation>
    <scope>NUCLEOTIDE SEQUENCE [LARGE SCALE GENOMIC DNA]</scope>
</reference>
<dbReference type="EMBL" id="LCJU01000002">
    <property type="protein sequence ID" value="KKT85146.1"/>
    <property type="molecule type" value="Genomic_DNA"/>
</dbReference>
<evidence type="ECO:0000313" key="1">
    <source>
        <dbReference type="EMBL" id="KKT85146.1"/>
    </source>
</evidence>
<dbReference type="Gene3D" id="3.30.1490.300">
    <property type="match status" value="1"/>
</dbReference>
<gene>
    <name evidence="1" type="ORF">UW82_C0002G0016</name>
</gene>
<dbReference type="Proteomes" id="UP000034504">
    <property type="component" value="Unassembled WGS sequence"/>
</dbReference>